<sequence>MKLCVYATVALLAWVFGAWAVLAFAALGVAGYWRARRAGLTRSKCYLRDTRLVLAYLGLVALAAAAALVLPHLPR</sequence>
<keyword evidence="1" id="KW-0472">Membrane</keyword>
<feature type="transmembrane region" description="Helical" evidence="1">
    <location>
        <begin position="53"/>
        <end position="73"/>
    </location>
</feature>
<organism evidence="2 3">
    <name type="scientific">Microbispora triticiradicis</name>
    <dbReference type="NCBI Taxonomy" id="2200763"/>
    <lineage>
        <taxon>Bacteria</taxon>
        <taxon>Bacillati</taxon>
        <taxon>Actinomycetota</taxon>
        <taxon>Actinomycetes</taxon>
        <taxon>Streptosporangiales</taxon>
        <taxon>Streptosporangiaceae</taxon>
        <taxon>Microbispora</taxon>
    </lineage>
</organism>
<keyword evidence="3" id="KW-1185">Reference proteome</keyword>
<evidence type="ECO:0000256" key="1">
    <source>
        <dbReference type="SAM" id="Phobius"/>
    </source>
</evidence>
<evidence type="ECO:0000313" key="2">
    <source>
        <dbReference type="EMBL" id="TLP66890.1"/>
    </source>
</evidence>
<dbReference type="AlphaFoldDB" id="A0A5R8ZMB5"/>
<feature type="transmembrane region" description="Helical" evidence="1">
    <location>
        <begin position="6"/>
        <end position="33"/>
    </location>
</feature>
<name>A0A5R8ZMB5_9ACTN</name>
<dbReference type="EMBL" id="VANP01000001">
    <property type="protein sequence ID" value="TLP66890.1"/>
    <property type="molecule type" value="Genomic_DNA"/>
</dbReference>
<keyword evidence="1" id="KW-0812">Transmembrane</keyword>
<keyword evidence="1" id="KW-1133">Transmembrane helix</keyword>
<comment type="caution">
    <text evidence="2">The sequence shown here is derived from an EMBL/GenBank/DDBJ whole genome shotgun (WGS) entry which is preliminary data.</text>
</comment>
<accession>A0A5R8ZMB5</accession>
<proteinExistence type="predicted"/>
<dbReference type="Proteomes" id="UP000309033">
    <property type="component" value="Unassembled WGS sequence"/>
</dbReference>
<evidence type="ECO:0000313" key="3">
    <source>
        <dbReference type="Proteomes" id="UP000309033"/>
    </source>
</evidence>
<reference evidence="2" key="1">
    <citation type="submission" date="2019-05" db="EMBL/GenBank/DDBJ databases">
        <title>Isolation, diversity and antifungal activity of Actinobacteria from wheat.</title>
        <authorList>
            <person name="Yu B."/>
        </authorList>
    </citation>
    <scope>NUCLEOTIDE SEQUENCE [LARGE SCALE GENOMIC DNA]</scope>
    <source>
        <strain evidence="2">NEAU-HEGS1-5</strain>
    </source>
</reference>
<gene>
    <name evidence="2" type="ORF">FED44_02685</name>
</gene>
<protein>
    <submittedName>
        <fullName evidence="2">Uncharacterized protein</fullName>
    </submittedName>
</protein>